<feature type="compositionally biased region" description="Low complexity" evidence="1">
    <location>
        <begin position="1"/>
        <end position="17"/>
    </location>
</feature>
<protein>
    <submittedName>
        <fullName evidence="2">CHU large protein</fullName>
    </submittedName>
</protein>
<accession>A0A9N8EJP9</accession>
<gene>
    <name evidence="2" type="ORF">SEMRO_1067_G237450.1</name>
</gene>
<dbReference type="Proteomes" id="UP001153069">
    <property type="component" value="Unassembled WGS sequence"/>
</dbReference>
<keyword evidence="3" id="KW-1185">Reference proteome</keyword>
<feature type="region of interest" description="Disordered" evidence="1">
    <location>
        <begin position="1"/>
        <end position="37"/>
    </location>
</feature>
<organism evidence="2 3">
    <name type="scientific">Seminavis robusta</name>
    <dbReference type="NCBI Taxonomy" id="568900"/>
    <lineage>
        <taxon>Eukaryota</taxon>
        <taxon>Sar</taxon>
        <taxon>Stramenopiles</taxon>
        <taxon>Ochrophyta</taxon>
        <taxon>Bacillariophyta</taxon>
        <taxon>Bacillariophyceae</taxon>
        <taxon>Bacillariophycidae</taxon>
        <taxon>Naviculales</taxon>
        <taxon>Naviculaceae</taxon>
        <taxon>Seminavis</taxon>
    </lineage>
</organism>
<evidence type="ECO:0000256" key="1">
    <source>
        <dbReference type="SAM" id="MobiDB-lite"/>
    </source>
</evidence>
<dbReference type="AlphaFoldDB" id="A0A9N8EJP9"/>
<reference evidence="2" key="1">
    <citation type="submission" date="2020-06" db="EMBL/GenBank/DDBJ databases">
        <authorList>
            <consortium name="Plant Systems Biology data submission"/>
        </authorList>
    </citation>
    <scope>NUCLEOTIDE SEQUENCE</scope>
    <source>
        <strain evidence="2">D6</strain>
    </source>
</reference>
<dbReference type="OrthoDB" id="300641at2759"/>
<name>A0A9N8EJP9_9STRA</name>
<evidence type="ECO:0000313" key="2">
    <source>
        <dbReference type="EMBL" id="CAB9520024.1"/>
    </source>
</evidence>
<sequence>MAPTSSSSNSSPSSPVPTAFMTDAPSVRPTRSNANRNNSIRDEAHFLELSGVLLSAPLSSLNLVEEYTVTCGQGISLELPTIGGPVTLIVCGDVVLEAFTGQECFYPQRQDLNNNEECSSRSWHAEENTGYYLLVTPNTSNNEDQDDDATFSLEIVANDKCEYAHGPVAPTSSGVALSYTTLNANPDTVGNCRGASAATAPGVWYLVQGTGQAITASTCSNNDAEGATTDFDTQLSVFSGQCDNLVCIDGNNNFCGGQSSVSWQSTQGEIYRLLVHGANNSTGTFSLTLTTDAVRVANDFCGTATEIRNTTGPSDVLDSSSFWGATADAEVPSCWSIRTDCSSIASFSTTSATWGEFPLGVWYTFQGTGADVFVDLSDNVEHRLEVRVFSGDCGDLQCVNDAISGIGGPGDGWCGAQYAIMTQLGETYYVLASPASSTSLGEDLYMTIDARVRTP</sequence>
<comment type="caution">
    <text evidence="2">The sequence shown here is derived from an EMBL/GenBank/DDBJ whole genome shotgun (WGS) entry which is preliminary data.</text>
</comment>
<dbReference type="EMBL" id="CAICTM010001065">
    <property type="protein sequence ID" value="CAB9520024.1"/>
    <property type="molecule type" value="Genomic_DNA"/>
</dbReference>
<evidence type="ECO:0000313" key="3">
    <source>
        <dbReference type="Proteomes" id="UP001153069"/>
    </source>
</evidence>
<proteinExistence type="predicted"/>